<feature type="region of interest" description="Disordered" evidence="3">
    <location>
        <begin position="411"/>
        <end position="524"/>
    </location>
</feature>
<dbReference type="InterPro" id="IPR036612">
    <property type="entry name" value="KH_dom_type_1_sf"/>
</dbReference>
<keyword evidence="2" id="KW-0694">RNA-binding</keyword>
<dbReference type="VEuPathDB" id="VectorBase:HLOH_058538"/>
<sequence>MDVSFADHSYIIGKGGHNIQQVMDNTGCHIHFPDSNRNSNMDKSNQVSIAGQPCAVESARSQIRELLPMVVSFELPLGLALPTALDPSSMALQGILKSHGITVTFRPVHAAVALVVVKGSRRYADRLRQGLSVLVEYLTGGSRTHVGVVTLRTEIAPQHHAFVMGRNSCNVHQIAQQTGCVITFPDPSLSQTAPPEFLGQQGPYPISKSTVQITGHFDAVHNAWLELLGWLPLVLMFDLKDGQETDSFAMLRLMDQLNVHISVKPKPKRSSRCIVARCAERDSRLLFEVRRILLGLDTDELGSPPPADMVPYMPPPARTHSVNEHAALWMELQELQVFSAVETMSMWGRFHAQRTDFVSHFGLLPSSPYGGPPHGPMASPVYHHHQQQQAALLPLLLSQLSLGLRYPPPPAGLESPAAQAYPYGGHVGPSERLLSPEHSGGSALSHSSSRESPVDSGYGFSSRDEGHQHCNSDEGSSYHGWEGSVNGRDDEDLWKKNHGLRSPTTPSAANGCSPKQPWDNSSVSRCPNMRPVGCERKVTFYNPLPSADFEKRKLLATKAMQEPVGSTKRVPSSTWAGFGFSKSMPESLIKKHFQLTGNTASISPVRPPKLQETKVCATIDQTSPSQVWNSPADDCLGAVGGSGAGDWDSQPGAHSTGKEPRLIFTACSDCSQTCVTCTSYKKM</sequence>
<dbReference type="Gene3D" id="3.30.310.270">
    <property type="match status" value="1"/>
</dbReference>
<evidence type="ECO:0000313" key="5">
    <source>
        <dbReference type="EMBL" id="KAH9361828.1"/>
    </source>
</evidence>
<protein>
    <recommendedName>
        <fullName evidence="4">K Homology domain-containing protein</fullName>
    </recommendedName>
</protein>
<dbReference type="Proteomes" id="UP000821853">
    <property type="component" value="Chromosome 1"/>
</dbReference>
<dbReference type="SUPFAM" id="SSF54791">
    <property type="entry name" value="Eukaryotic type KH-domain (KH-domain type I)"/>
    <property type="match status" value="2"/>
</dbReference>
<dbReference type="GO" id="GO:0005737">
    <property type="term" value="C:cytoplasm"/>
    <property type="evidence" value="ECO:0007669"/>
    <property type="project" value="TreeGrafter"/>
</dbReference>
<reference evidence="5 6" key="1">
    <citation type="journal article" date="2020" name="Cell">
        <title>Large-Scale Comparative Analyses of Tick Genomes Elucidate Their Genetic Diversity and Vector Capacities.</title>
        <authorList>
            <consortium name="Tick Genome and Microbiome Consortium (TIGMIC)"/>
            <person name="Jia N."/>
            <person name="Wang J."/>
            <person name="Shi W."/>
            <person name="Du L."/>
            <person name="Sun Y."/>
            <person name="Zhan W."/>
            <person name="Jiang J.F."/>
            <person name="Wang Q."/>
            <person name="Zhang B."/>
            <person name="Ji P."/>
            <person name="Bell-Sakyi L."/>
            <person name="Cui X.M."/>
            <person name="Yuan T.T."/>
            <person name="Jiang B.G."/>
            <person name="Yang W.F."/>
            <person name="Lam T.T."/>
            <person name="Chang Q.C."/>
            <person name="Ding S.J."/>
            <person name="Wang X.J."/>
            <person name="Zhu J.G."/>
            <person name="Ruan X.D."/>
            <person name="Zhao L."/>
            <person name="Wei J.T."/>
            <person name="Ye R.Z."/>
            <person name="Que T.C."/>
            <person name="Du C.H."/>
            <person name="Zhou Y.H."/>
            <person name="Cheng J.X."/>
            <person name="Dai P.F."/>
            <person name="Guo W.B."/>
            <person name="Han X.H."/>
            <person name="Huang E.J."/>
            <person name="Li L.F."/>
            <person name="Wei W."/>
            <person name="Gao Y.C."/>
            <person name="Liu J.Z."/>
            <person name="Shao H.Z."/>
            <person name="Wang X."/>
            <person name="Wang C.C."/>
            <person name="Yang T.C."/>
            <person name="Huo Q.B."/>
            <person name="Li W."/>
            <person name="Chen H.Y."/>
            <person name="Chen S.E."/>
            <person name="Zhou L.G."/>
            <person name="Ni X.B."/>
            <person name="Tian J.H."/>
            <person name="Sheng Y."/>
            <person name="Liu T."/>
            <person name="Pan Y.S."/>
            <person name="Xia L.Y."/>
            <person name="Li J."/>
            <person name="Zhao F."/>
            <person name="Cao W.C."/>
        </authorList>
    </citation>
    <scope>NUCLEOTIDE SEQUENCE [LARGE SCALE GENOMIC DNA]</scope>
    <source>
        <strain evidence="5">HaeL-2018</strain>
    </source>
</reference>
<dbReference type="PROSITE" id="PS50084">
    <property type="entry name" value="KH_TYPE_1"/>
    <property type="match status" value="2"/>
</dbReference>
<feature type="domain" description="K Homology" evidence="4">
    <location>
        <begin position="147"/>
        <end position="232"/>
    </location>
</feature>
<dbReference type="GO" id="GO:0003723">
    <property type="term" value="F:RNA binding"/>
    <property type="evidence" value="ECO:0007669"/>
    <property type="project" value="UniProtKB-UniRule"/>
</dbReference>
<dbReference type="EMBL" id="JABSTR010000001">
    <property type="protein sequence ID" value="KAH9361828.1"/>
    <property type="molecule type" value="Genomic_DNA"/>
</dbReference>
<dbReference type="InterPro" id="IPR004087">
    <property type="entry name" value="KH_dom"/>
</dbReference>
<feature type="compositionally biased region" description="Basic and acidic residues" evidence="3">
    <location>
        <begin position="462"/>
        <end position="472"/>
    </location>
</feature>
<dbReference type="Pfam" id="PF22985">
    <property type="entry name" value="KH_BICC1"/>
    <property type="match status" value="2"/>
</dbReference>
<dbReference type="Gene3D" id="3.30.1370.10">
    <property type="entry name" value="K Homology domain, type 1"/>
    <property type="match status" value="1"/>
</dbReference>
<evidence type="ECO:0000256" key="1">
    <source>
        <dbReference type="ARBA" id="ARBA00022737"/>
    </source>
</evidence>
<dbReference type="InterPro" id="IPR054727">
    <property type="entry name" value="BICC1_KH"/>
</dbReference>
<keyword evidence="1" id="KW-0677">Repeat</keyword>
<dbReference type="Pfam" id="PF00013">
    <property type="entry name" value="KH_1"/>
    <property type="match status" value="2"/>
</dbReference>
<feature type="domain" description="K Homology" evidence="4">
    <location>
        <begin position="1"/>
        <end position="68"/>
    </location>
</feature>
<proteinExistence type="predicted"/>
<dbReference type="AlphaFoldDB" id="A0A9J6FIX2"/>
<gene>
    <name evidence="5" type="ORF">HPB48_003763</name>
</gene>
<dbReference type="InterPro" id="IPR004088">
    <property type="entry name" value="KH_dom_type_1"/>
</dbReference>
<dbReference type="SMART" id="SM00322">
    <property type="entry name" value="KH"/>
    <property type="match status" value="2"/>
</dbReference>
<dbReference type="CDD" id="cd22421">
    <property type="entry name" value="KH-I_BICC1_rpt2"/>
    <property type="match status" value="1"/>
</dbReference>
<comment type="caution">
    <text evidence="5">The sequence shown here is derived from an EMBL/GenBank/DDBJ whole genome shotgun (WGS) entry which is preliminary data.</text>
</comment>
<evidence type="ECO:0000313" key="6">
    <source>
        <dbReference type="Proteomes" id="UP000821853"/>
    </source>
</evidence>
<dbReference type="GO" id="GO:0010468">
    <property type="term" value="P:regulation of gene expression"/>
    <property type="evidence" value="ECO:0007669"/>
    <property type="project" value="UniProtKB-ARBA"/>
</dbReference>
<accession>A0A9J6FIX2</accession>
<dbReference type="InterPro" id="IPR047554">
    <property type="entry name" value="BICC1_KH-I_rpt2"/>
</dbReference>
<dbReference type="PANTHER" id="PTHR10627">
    <property type="entry name" value="SCP160"/>
    <property type="match status" value="1"/>
</dbReference>
<dbReference type="OrthoDB" id="271862at2759"/>
<dbReference type="PANTHER" id="PTHR10627:SF69">
    <property type="entry name" value="PROTEIN BICAUDAL C"/>
    <property type="match status" value="1"/>
</dbReference>
<evidence type="ECO:0000256" key="2">
    <source>
        <dbReference type="PROSITE-ProRule" id="PRU00117"/>
    </source>
</evidence>
<evidence type="ECO:0000259" key="4">
    <source>
        <dbReference type="SMART" id="SM00322"/>
    </source>
</evidence>
<feature type="compositionally biased region" description="Low complexity" evidence="3">
    <location>
        <begin position="437"/>
        <end position="447"/>
    </location>
</feature>
<organism evidence="5 6">
    <name type="scientific">Haemaphysalis longicornis</name>
    <name type="common">Bush tick</name>
    <dbReference type="NCBI Taxonomy" id="44386"/>
    <lineage>
        <taxon>Eukaryota</taxon>
        <taxon>Metazoa</taxon>
        <taxon>Ecdysozoa</taxon>
        <taxon>Arthropoda</taxon>
        <taxon>Chelicerata</taxon>
        <taxon>Arachnida</taxon>
        <taxon>Acari</taxon>
        <taxon>Parasitiformes</taxon>
        <taxon>Ixodida</taxon>
        <taxon>Ixodoidea</taxon>
        <taxon>Ixodidae</taxon>
        <taxon>Haemaphysalinae</taxon>
        <taxon>Haemaphysalis</taxon>
    </lineage>
</organism>
<evidence type="ECO:0000256" key="3">
    <source>
        <dbReference type="SAM" id="MobiDB-lite"/>
    </source>
</evidence>
<name>A0A9J6FIX2_HAELO</name>
<keyword evidence="6" id="KW-1185">Reference proteome</keyword>